<proteinExistence type="predicted"/>
<gene>
    <name evidence="1" type="ORF">SAMN06296020_102326</name>
</gene>
<organism evidence="1 2">
    <name type="scientific">Anoxynatronum buryatiense</name>
    <dbReference type="NCBI Taxonomy" id="489973"/>
    <lineage>
        <taxon>Bacteria</taxon>
        <taxon>Bacillati</taxon>
        <taxon>Bacillota</taxon>
        <taxon>Clostridia</taxon>
        <taxon>Eubacteriales</taxon>
        <taxon>Clostridiaceae</taxon>
        <taxon>Anoxynatronum</taxon>
    </lineage>
</organism>
<reference evidence="1" key="1">
    <citation type="submission" date="2017-05" db="EMBL/GenBank/DDBJ databases">
        <authorList>
            <person name="Varghese N."/>
            <person name="Submissions S."/>
        </authorList>
    </citation>
    <scope>NUCLEOTIDE SEQUENCE</scope>
    <source>
        <strain evidence="1">Su22</strain>
    </source>
</reference>
<comment type="caution">
    <text evidence="1">The sequence shown here is derived from an EMBL/GenBank/DDBJ whole genome shotgun (WGS) entry which is preliminary data.</text>
</comment>
<dbReference type="EMBL" id="FXUF01000002">
    <property type="protein sequence ID" value="SMP45613.1"/>
    <property type="molecule type" value="Genomic_DNA"/>
</dbReference>
<protein>
    <submittedName>
        <fullName evidence="1">Uncharacterized protein</fullName>
    </submittedName>
</protein>
<dbReference type="AlphaFoldDB" id="A0AA46AI09"/>
<evidence type="ECO:0000313" key="2">
    <source>
        <dbReference type="Proteomes" id="UP001158066"/>
    </source>
</evidence>
<dbReference type="Proteomes" id="UP001158066">
    <property type="component" value="Unassembled WGS sequence"/>
</dbReference>
<sequence length="38" mass="4124">MLYGVIEAGGLKEPPPQPVSVLDFLQYLQSVAMTAFVN</sequence>
<accession>A0AA46AI09</accession>
<keyword evidence="2" id="KW-1185">Reference proteome</keyword>
<name>A0AA46AI09_9CLOT</name>
<evidence type="ECO:0000313" key="1">
    <source>
        <dbReference type="EMBL" id="SMP45613.1"/>
    </source>
</evidence>